<keyword evidence="2" id="KW-1185">Reference proteome</keyword>
<dbReference type="EMBL" id="FNHI01000021">
    <property type="protein sequence ID" value="SDN18622.1"/>
    <property type="molecule type" value="Genomic_DNA"/>
</dbReference>
<proteinExistence type="predicted"/>
<reference evidence="2" key="1">
    <citation type="submission" date="2016-10" db="EMBL/GenBank/DDBJ databases">
        <authorList>
            <person name="Varghese N."/>
            <person name="Submissions S."/>
        </authorList>
    </citation>
    <scope>NUCLEOTIDE SEQUENCE [LARGE SCALE GENOMIC DNA]</scope>
    <source>
        <strain evidence="2">CGMCC 4.7042</strain>
    </source>
</reference>
<gene>
    <name evidence="1" type="ORF">SAMN05444921_12165</name>
</gene>
<sequence>MCCMDALEMEIQAAAKKRARSEAAFKRDDEELRVLLVKGRAAGLGPSQMAKLTGFTREWVAKIAPDPQAAAKRDAMVRRMRKSSES</sequence>
<organism evidence="1 2">
    <name type="scientific">Streptomyces wuyuanensis</name>
    <dbReference type="NCBI Taxonomy" id="1196353"/>
    <lineage>
        <taxon>Bacteria</taxon>
        <taxon>Bacillati</taxon>
        <taxon>Actinomycetota</taxon>
        <taxon>Actinomycetes</taxon>
        <taxon>Kitasatosporales</taxon>
        <taxon>Streptomycetaceae</taxon>
        <taxon>Streptomyces</taxon>
    </lineage>
</organism>
<dbReference type="Proteomes" id="UP000199063">
    <property type="component" value="Unassembled WGS sequence"/>
</dbReference>
<accession>A0A1G9ZB08</accession>
<protein>
    <submittedName>
        <fullName evidence="1">Uncharacterized protein</fullName>
    </submittedName>
</protein>
<dbReference type="STRING" id="1196353.SAMN05444921_12165"/>
<name>A0A1G9ZB08_9ACTN</name>
<dbReference type="AlphaFoldDB" id="A0A1G9ZB08"/>
<evidence type="ECO:0000313" key="1">
    <source>
        <dbReference type="EMBL" id="SDN18622.1"/>
    </source>
</evidence>
<evidence type="ECO:0000313" key="2">
    <source>
        <dbReference type="Proteomes" id="UP000199063"/>
    </source>
</evidence>